<dbReference type="AlphaFoldDB" id="A0A7U3YL67"/>
<evidence type="ECO:0000313" key="2">
    <source>
        <dbReference type="Proteomes" id="UP000006365"/>
    </source>
</evidence>
<dbReference type="KEGG" id="dpr:Despr_1230"/>
<name>A0A7U3YL67_DESPD</name>
<protein>
    <submittedName>
        <fullName evidence="1">Uncharacterized protein</fullName>
    </submittedName>
</protein>
<dbReference type="Proteomes" id="UP000006365">
    <property type="component" value="Chromosome"/>
</dbReference>
<proteinExistence type="predicted"/>
<accession>A0A7U3YL67</accession>
<keyword evidence="2" id="KW-1185">Reference proteome</keyword>
<gene>
    <name evidence="1" type="ordered locus">Despr_1230</name>
</gene>
<dbReference type="EMBL" id="CP002364">
    <property type="protein sequence ID" value="ADW17395.1"/>
    <property type="molecule type" value="Genomic_DNA"/>
</dbReference>
<reference evidence="1 2" key="1">
    <citation type="journal article" date="2011" name="Stand. Genomic Sci.">
        <title>Complete genome sequence of Desulfobulbus propionicus type strain (1pr3).</title>
        <authorList>
            <person name="Pagani I."/>
            <person name="Lapidus A."/>
            <person name="Nolan M."/>
            <person name="Lucas S."/>
            <person name="Hammon N."/>
            <person name="Deshpande S."/>
            <person name="Cheng J.F."/>
            <person name="Chertkov O."/>
            <person name="Davenport K."/>
            <person name="Tapia R."/>
            <person name="Han C."/>
            <person name="Goodwin L."/>
            <person name="Pitluck S."/>
            <person name="Liolios K."/>
            <person name="Mavromatis K."/>
            <person name="Ivanova N."/>
            <person name="Mikhailova N."/>
            <person name="Pati A."/>
            <person name="Chen A."/>
            <person name="Palaniappan K."/>
            <person name="Land M."/>
            <person name="Hauser L."/>
            <person name="Chang Y.J."/>
            <person name="Jeffries C.D."/>
            <person name="Detter J.C."/>
            <person name="Brambilla E."/>
            <person name="Kannan K.P."/>
            <person name="Djao O.D."/>
            <person name="Rohde M."/>
            <person name="Pukall R."/>
            <person name="Spring S."/>
            <person name="Goker M."/>
            <person name="Sikorski J."/>
            <person name="Woyke T."/>
            <person name="Bristow J."/>
            <person name="Eisen J.A."/>
            <person name="Markowitz V."/>
            <person name="Hugenholtz P."/>
            <person name="Kyrpides N.C."/>
            <person name="Klenk H.P."/>
        </authorList>
    </citation>
    <scope>NUCLEOTIDE SEQUENCE [LARGE SCALE GENOMIC DNA]</scope>
    <source>
        <strain evidence="2">ATCC 33891 / DSM 2032 / 1pr3</strain>
    </source>
</reference>
<evidence type="ECO:0000313" key="1">
    <source>
        <dbReference type="EMBL" id="ADW17395.1"/>
    </source>
</evidence>
<organism evidence="1 2">
    <name type="scientific">Desulfobulbus propionicus (strain ATCC 33891 / DSM 2032 / VKM B-1956 / 1pr3)</name>
    <dbReference type="NCBI Taxonomy" id="577650"/>
    <lineage>
        <taxon>Bacteria</taxon>
        <taxon>Pseudomonadati</taxon>
        <taxon>Thermodesulfobacteriota</taxon>
        <taxon>Desulfobulbia</taxon>
        <taxon>Desulfobulbales</taxon>
        <taxon>Desulfobulbaceae</taxon>
        <taxon>Desulfobulbus</taxon>
    </lineage>
</organism>
<sequence>MVTQVPSLAGFLLLRRRMRTILPDPLNGTRGRQGIGISGPQ</sequence>